<dbReference type="SMART" id="SM00642">
    <property type="entry name" value="Aamy"/>
    <property type="match status" value="1"/>
</dbReference>
<dbReference type="AlphaFoldDB" id="A0A7X2TSD4"/>
<organism evidence="2 3">
    <name type="scientific">Bullifex porci</name>
    <dbReference type="NCBI Taxonomy" id="2606638"/>
    <lineage>
        <taxon>Bacteria</taxon>
        <taxon>Pseudomonadati</taxon>
        <taxon>Spirochaetota</taxon>
        <taxon>Spirochaetia</taxon>
        <taxon>Spirochaetales</taxon>
        <taxon>Spirochaetaceae</taxon>
        <taxon>Bullifex</taxon>
    </lineage>
</organism>
<dbReference type="Gene3D" id="3.90.400.10">
    <property type="entry name" value="Oligo-1,6-glucosidase, Domain 2"/>
    <property type="match status" value="1"/>
</dbReference>
<dbReference type="PANTHER" id="PTHR10357:SF213">
    <property type="entry name" value="ALPHA AMYLASE CATALYTIC REGION"/>
    <property type="match status" value="1"/>
</dbReference>
<dbReference type="GO" id="GO:0047669">
    <property type="term" value="F:amylosucrase activity"/>
    <property type="evidence" value="ECO:0007669"/>
    <property type="project" value="InterPro"/>
</dbReference>
<dbReference type="PANTHER" id="PTHR10357">
    <property type="entry name" value="ALPHA-AMYLASE FAMILY MEMBER"/>
    <property type="match status" value="1"/>
</dbReference>
<sequence length="610" mass="71045">MSDFSARLESRKEELSSLLKALYNDDSSLENLILIMREYSYKRDEDLKELDEKRLKDPMWYKRSDMLGLTMYSDLFALSLKGLEAKVDYLKKLSLKYLHLMPLLKMPKKDNDGGYAVEDFFQVDERFGTNEDLASLTRTLRKNGISLCLDFVMNHTASTHEWAKRAEAGDEYYQNFYMCYSDRTFPDEYEKTTPEVFPATAPGNFIWSEKMQKWVLSSFYPYQWDLNYRNPNVLLEMLRAALHLANLGVEVFRLDAVPYIWKELGTSSRNLPEVHKIVRIMRLVLEIVAPCVIFKGEVVMAPKELKAYFGTKEAPECHLLYNVSLMVNFWSALASQNVKLLEHMAEDILSMDEHCYFVNYIRCHDDIGWGLDEDQERALGIDPLKHKIFLYKFFEGSFKGSYSRGQLYNFDEDSLDARSCGTTASLCGIENALNYADDQLLEKGIKRDLLMHAALYSFRGFPMLSSGDEIGQLNDYSYMNDHTRALDSRNLHRSQFKWDREKLAEDGNGYESTIFHGILKLDEVRKNDRCFDAGAKVTTWHSHSDSVFAIRRTIDDRDMLCVMNFADREENVHFDYFLGEYKDLFTSRVVNPGLGFKLDAYEYMYLVKIN</sequence>
<name>A0A7X2TSD4_9SPIO</name>
<dbReference type="SUPFAM" id="SSF51445">
    <property type="entry name" value="(Trans)glycosidases"/>
    <property type="match status" value="1"/>
</dbReference>
<feature type="domain" description="Glycosyl hydrolase family 13 catalytic" evidence="1">
    <location>
        <begin position="70"/>
        <end position="525"/>
    </location>
</feature>
<dbReference type="GO" id="GO:0005975">
    <property type="term" value="P:carbohydrate metabolic process"/>
    <property type="evidence" value="ECO:0007669"/>
    <property type="project" value="InterPro"/>
</dbReference>
<dbReference type="Gene3D" id="3.20.20.80">
    <property type="entry name" value="Glycosidases"/>
    <property type="match status" value="1"/>
</dbReference>
<dbReference type="CDD" id="cd11324">
    <property type="entry name" value="AmyAc_Amylosucrase"/>
    <property type="match status" value="1"/>
</dbReference>
<proteinExistence type="predicted"/>
<reference evidence="2 3" key="1">
    <citation type="submission" date="2019-08" db="EMBL/GenBank/DDBJ databases">
        <title>In-depth cultivation of the pig gut microbiome towards novel bacterial diversity and tailored functional studies.</title>
        <authorList>
            <person name="Wylensek D."/>
            <person name="Hitch T.C.A."/>
            <person name="Clavel T."/>
        </authorList>
    </citation>
    <scope>NUCLEOTIDE SEQUENCE [LARGE SCALE GENOMIC DNA]</scope>
    <source>
        <strain evidence="2 3">NM-380-WT-3C1</strain>
    </source>
</reference>
<evidence type="ECO:0000259" key="1">
    <source>
        <dbReference type="SMART" id="SM00642"/>
    </source>
</evidence>
<gene>
    <name evidence="2" type="ORF">FYJ80_09955</name>
</gene>
<dbReference type="InterPro" id="IPR017853">
    <property type="entry name" value="GH"/>
</dbReference>
<keyword evidence="3" id="KW-1185">Reference proteome</keyword>
<dbReference type="InterPro" id="IPR044077">
    <property type="entry name" value="Amylosucrase"/>
</dbReference>
<dbReference type="RefSeq" id="WP_154426500.1">
    <property type="nucleotide sequence ID" value="NZ_VUNN01000025.1"/>
</dbReference>
<dbReference type="EMBL" id="VUNN01000025">
    <property type="protein sequence ID" value="MSU07085.1"/>
    <property type="molecule type" value="Genomic_DNA"/>
</dbReference>
<dbReference type="Gene3D" id="1.10.1740.10">
    <property type="match status" value="1"/>
</dbReference>
<dbReference type="Proteomes" id="UP000460549">
    <property type="component" value="Unassembled WGS sequence"/>
</dbReference>
<evidence type="ECO:0000313" key="2">
    <source>
        <dbReference type="EMBL" id="MSU07085.1"/>
    </source>
</evidence>
<dbReference type="InterPro" id="IPR045857">
    <property type="entry name" value="O16G_dom_2"/>
</dbReference>
<dbReference type="SUPFAM" id="SSF51011">
    <property type="entry name" value="Glycosyl hydrolase domain"/>
    <property type="match status" value="1"/>
</dbReference>
<protein>
    <submittedName>
        <fullName evidence="2">Amylosucrase</fullName>
    </submittedName>
</protein>
<dbReference type="Gene3D" id="2.60.40.1180">
    <property type="entry name" value="Golgi alpha-mannosidase II"/>
    <property type="match status" value="1"/>
</dbReference>
<dbReference type="InterPro" id="IPR006047">
    <property type="entry name" value="GH13_cat_dom"/>
</dbReference>
<comment type="caution">
    <text evidence="2">The sequence shown here is derived from an EMBL/GenBank/DDBJ whole genome shotgun (WGS) entry which is preliminary data.</text>
</comment>
<accession>A0A7X2TSD4</accession>
<dbReference type="InterPro" id="IPR013780">
    <property type="entry name" value="Glyco_hydro_b"/>
</dbReference>
<dbReference type="Pfam" id="PF00128">
    <property type="entry name" value="Alpha-amylase"/>
    <property type="match status" value="1"/>
</dbReference>
<evidence type="ECO:0000313" key="3">
    <source>
        <dbReference type="Proteomes" id="UP000460549"/>
    </source>
</evidence>